<comment type="similarity">
    <text evidence="3">Belongs to the binding-protein-dependent transport system permease family. HisMQ subfamily.</text>
</comment>
<evidence type="ECO:0000256" key="5">
    <source>
        <dbReference type="ARBA" id="ARBA00022475"/>
    </source>
</evidence>
<gene>
    <name evidence="12" type="ORF">SAMN04488050_108176</name>
</gene>
<feature type="transmembrane region" description="Helical" evidence="10">
    <location>
        <begin position="193"/>
        <end position="212"/>
    </location>
</feature>
<dbReference type="AlphaFoldDB" id="A0A1I6UM83"/>
<dbReference type="RefSeq" id="WP_092427302.1">
    <property type="nucleotide sequence ID" value="NZ_FNCL01000009.1"/>
</dbReference>
<keyword evidence="6 10" id="KW-0812">Transmembrane</keyword>
<dbReference type="GO" id="GO:0022857">
    <property type="term" value="F:transmembrane transporter activity"/>
    <property type="evidence" value="ECO:0007669"/>
    <property type="project" value="InterPro"/>
</dbReference>
<dbReference type="STRING" id="311180.SAMN04488050_108176"/>
<proteinExistence type="inferred from homology"/>
<evidence type="ECO:0000256" key="2">
    <source>
        <dbReference type="ARBA" id="ARBA00004429"/>
    </source>
</evidence>
<evidence type="ECO:0000259" key="11">
    <source>
        <dbReference type="PROSITE" id="PS50928"/>
    </source>
</evidence>
<evidence type="ECO:0000256" key="7">
    <source>
        <dbReference type="ARBA" id="ARBA00022970"/>
    </source>
</evidence>
<accession>A0A1I6UM83</accession>
<keyword evidence="4 10" id="KW-0813">Transport</keyword>
<dbReference type="Gene3D" id="1.10.3720.10">
    <property type="entry name" value="MetI-like"/>
    <property type="match status" value="1"/>
</dbReference>
<dbReference type="InterPro" id="IPR043429">
    <property type="entry name" value="ArtM/GltK/GlnP/TcyL/YhdX-like"/>
</dbReference>
<dbReference type="PROSITE" id="PS50928">
    <property type="entry name" value="ABC_TM1"/>
    <property type="match status" value="1"/>
</dbReference>
<keyword evidence="7" id="KW-0029">Amino-acid transport</keyword>
<feature type="transmembrane region" description="Helical" evidence="10">
    <location>
        <begin position="94"/>
        <end position="113"/>
    </location>
</feature>
<dbReference type="PANTHER" id="PTHR30614">
    <property type="entry name" value="MEMBRANE COMPONENT OF AMINO ACID ABC TRANSPORTER"/>
    <property type="match status" value="1"/>
</dbReference>
<protein>
    <submittedName>
        <fullName evidence="12">Amino acid ABC transporter membrane protein 2, PAAT family</fullName>
    </submittedName>
</protein>
<feature type="transmembrane region" description="Helical" evidence="10">
    <location>
        <begin position="20"/>
        <end position="46"/>
    </location>
</feature>
<dbReference type="Proteomes" id="UP000199392">
    <property type="component" value="Unassembled WGS sequence"/>
</dbReference>
<reference evidence="13" key="1">
    <citation type="submission" date="2016-10" db="EMBL/GenBank/DDBJ databases">
        <authorList>
            <person name="Varghese N."/>
            <person name="Submissions S."/>
        </authorList>
    </citation>
    <scope>NUCLEOTIDE SEQUENCE [LARGE SCALE GENOMIC DNA]</scope>
    <source>
        <strain evidence="13">DSM 26894</strain>
    </source>
</reference>
<keyword evidence="8 10" id="KW-1133">Transmembrane helix</keyword>
<evidence type="ECO:0000313" key="12">
    <source>
        <dbReference type="EMBL" id="SFT02565.1"/>
    </source>
</evidence>
<evidence type="ECO:0000256" key="4">
    <source>
        <dbReference type="ARBA" id="ARBA00022448"/>
    </source>
</evidence>
<comment type="subcellular location">
    <subcellularLocation>
        <location evidence="2">Cell inner membrane</location>
        <topology evidence="2">Multi-pass membrane protein</topology>
    </subcellularLocation>
    <subcellularLocation>
        <location evidence="10">Cell membrane</location>
        <topology evidence="10">Multi-pass membrane protein</topology>
    </subcellularLocation>
</comment>
<dbReference type="PANTHER" id="PTHR30614:SF20">
    <property type="entry name" value="GLUTAMINE TRANSPORT SYSTEM PERMEASE PROTEIN GLNP"/>
    <property type="match status" value="1"/>
</dbReference>
<sequence>MSNFIDLFFNVGIMAQAWPLLLKGLIITLELCAVVIGLGLVGGLLLALGALSPSKWLKWPSVGFIDLFRALPPLVLLVFVFSGLPFAGLELSPFMAVVVAFFLNNSAYFAEVFRAGIQSVPKGQTEAARATGLSKAQTLTHVVLPQAVRNVLPDLLSNTVEVVKLTSLASVVSLSELLYSANMARSVTYNSSPLILAALIYLAILWPLVRLISRYQRGLAVH</sequence>
<evidence type="ECO:0000313" key="13">
    <source>
        <dbReference type="Proteomes" id="UP000199392"/>
    </source>
</evidence>
<dbReference type="OrthoDB" id="9787841at2"/>
<evidence type="ECO:0000256" key="1">
    <source>
        <dbReference type="ARBA" id="ARBA00003159"/>
    </source>
</evidence>
<dbReference type="SUPFAM" id="SSF161098">
    <property type="entry name" value="MetI-like"/>
    <property type="match status" value="1"/>
</dbReference>
<dbReference type="NCBIfam" id="TIGR01726">
    <property type="entry name" value="HEQRo_perm_3TM"/>
    <property type="match status" value="1"/>
</dbReference>
<keyword evidence="5" id="KW-1003">Cell membrane</keyword>
<dbReference type="InterPro" id="IPR000515">
    <property type="entry name" value="MetI-like"/>
</dbReference>
<keyword evidence="13" id="KW-1185">Reference proteome</keyword>
<evidence type="ECO:0000256" key="8">
    <source>
        <dbReference type="ARBA" id="ARBA00022989"/>
    </source>
</evidence>
<evidence type="ECO:0000256" key="3">
    <source>
        <dbReference type="ARBA" id="ARBA00010072"/>
    </source>
</evidence>
<dbReference type="GO" id="GO:0043190">
    <property type="term" value="C:ATP-binding cassette (ABC) transporter complex"/>
    <property type="evidence" value="ECO:0007669"/>
    <property type="project" value="InterPro"/>
</dbReference>
<organism evidence="12 13">
    <name type="scientific">Alloyangia pacifica</name>
    <dbReference type="NCBI Taxonomy" id="311180"/>
    <lineage>
        <taxon>Bacteria</taxon>
        <taxon>Pseudomonadati</taxon>
        <taxon>Pseudomonadota</taxon>
        <taxon>Alphaproteobacteria</taxon>
        <taxon>Rhodobacterales</taxon>
        <taxon>Roseobacteraceae</taxon>
        <taxon>Alloyangia</taxon>
    </lineage>
</organism>
<evidence type="ECO:0000256" key="6">
    <source>
        <dbReference type="ARBA" id="ARBA00022692"/>
    </source>
</evidence>
<dbReference type="InterPro" id="IPR010065">
    <property type="entry name" value="AA_ABC_transptr_permease_3TM"/>
</dbReference>
<dbReference type="GO" id="GO:0006865">
    <property type="term" value="P:amino acid transport"/>
    <property type="evidence" value="ECO:0007669"/>
    <property type="project" value="UniProtKB-KW"/>
</dbReference>
<comment type="function">
    <text evidence="1">Part of the binding-protein-dependent transport system for glutamine; probably responsible for the translocation of the substrate across the membrane.</text>
</comment>
<dbReference type="EMBL" id="FOZW01000008">
    <property type="protein sequence ID" value="SFT02565.1"/>
    <property type="molecule type" value="Genomic_DNA"/>
</dbReference>
<keyword evidence="9 10" id="KW-0472">Membrane</keyword>
<feature type="domain" description="ABC transmembrane type-1" evidence="11">
    <location>
        <begin position="25"/>
        <end position="213"/>
    </location>
</feature>
<dbReference type="InterPro" id="IPR035906">
    <property type="entry name" value="MetI-like_sf"/>
</dbReference>
<evidence type="ECO:0000256" key="9">
    <source>
        <dbReference type="ARBA" id="ARBA00023136"/>
    </source>
</evidence>
<dbReference type="CDD" id="cd06261">
    <property type="entry name" value="TM_PBP2"/>
    <property type="match status" value="1"/>
</dbReference>
<evidence type="ECO:0000256" key="10">
    <source>
        <dbReference type="RuleBase" id="RU363032"/>
    </source>
</evidence>
<feature type="transmembrane region" description="Helical" evidence="10">
    <location>
        <begin position="67"/>
        <end position="88"/>
    </location>
</feature>
<name>A0A1I6UM83_9RHOB</name>
<dbReference type="Pfam" id="PF00528">
    <property type="entry name" value="BPD_transp_1"/>
    <property type="match status" value="1"/>
</dbReference>